<proteinExistence type="predicted"/>
<accession>A0A4Y8P6R5</accession>
<dbReference type="NCBIfam" id="TIGR01894">
    <property type="entry name" value="cas_TM1795_cmr1"/>
    <property type="match status" value="1"/>
</dbReference>
<dbReference type="InterPro" id="IPR005537">
    <property type="entry name" value="RAMP_III_fam"/>
</dbReference>
<evidence type="ECO:0000313" key="4">
    <source>
        <dbReference type="Proteomes" id="UP000297713"/>
    </source>
</evidence>
<dbReference type="Proteomes" id="UP000297713">
    <property type="component" value="Unassembled WGS sequence"/>
</dbReference>
<dbReference type="OrthoDB" id="190500at2"/>
<name>A0A4Y8P6R5_9BACT</name>
<feature type="domain" description="CRISPR type III-associated protein" evidence="2">
    <location>
        <begin position="8"/>
        <end position="166"/>
    </location>
</feature>
<gene>
    <name evidence="3" type="ORF">A7Q10_02555</name>
</gene>
<dbReference type="AlphaFoldDB" id="A0A4Y8P6R5"/>
<dbReference type="Pfam" id="PF03787">
    <property type="entry name" value="RAMPs"/>
    <property type="match status" value="1"/>
</dbReference>
<evidence type="ECO:0000256" key="1">
    <source>
        <dbReference type="ARBA" id="ARBA00023118"/>
    </source>
</evidence>
<protein>
    <submittedName>
        <fullName evidence="3">Type III-B CRISPR module RAMP protein Cmr1</fullName>
    </submittedName>
</protein>
<comment type="caution">
    <text evidence="3">The sequence shown here is derived from an EMBL/GenBank/DDBJ whole genome shotgun (WGS) entry which is preliminary data.</text>
</comment>
<dbReference type="RefSeq" id="WP_134440889.1">
    <property type="nucleotide sequence ID" value="NZ_LXQC01000198.1"/>
</dbReference>
<organism evidence="3 4">
    <name type="scientific">Methylacidiphilum caldifontis</name>
    <dbReference type="NCBI Taxonomy" id="2795386"/>
    <lineage>
        <taxon>Bacteria</taxon>
        <taxon>Pseudomonadati</taxon>
        <taxon>Verrucomicrobiota</taxon>
        <taxon>Methylacidiphilae</taxon>
        <taxon>Methylacidiphilales</taxon>
        <taxon>Methylacidiphilaceae</taxon>
        <taxon>Methylacidiphilum (ex Ratnadevi et al. 2023)</taxon>
    </lineage>
</organism>
<keyword evidence="1" id="KW-0051">Antiviral defense</keyword>
<dbReference type="EMBL" id="LXQC01000198">
    <property type="protein sequence ID" value="TFE65866.1"/>
    <property type="molecule type" value="Genomic_DNA"/>
</dbReference>
<keyword evidence="4" id="KW-1185">Reference proteome</keyword>
<evidence type="ECO:0000313" key="3">
    <source>
        <dbReference type="EMBL" id="TFE65866.1"/>
    </source>
</evidence>
<evidence type="ECO:0000259" key="2">
    <source>
        <dbReference type="Pfam" id="PF03787"/>
    </source>
</evidence>
<sequence>MKLLSFQIEFITPCLCGGAEPEQKAEVRAPSIRGQLRWWFRVLEGFRCLNDLDVRMQENQIFGTVGENSKASKLIARVNTSTIKSENDINANTDPIIKNYILFPLRKEKRGVIDKDQSFELQIDWRGTEKPFKNKEELKENIKALISIWVHLGGLGFRSRRGFGALAGKKDELFELKNALSYFNKPKNIEIYYYIPQPPLPFLFKNAQEALKKICEWYKSWRTHGLISGQSEPPNNPGFHYARRDHNEGLEVLGENINNDPYQPLGVKGETFRAALGLPIIQYFRKTKETVSWYPFKDKTGRFASPILLRPYKHDTNQYYGLVIFVEIFKWNSSQDVYLIAGGEKVPKKVSVSLDLYNAMKKDQKLTPFLPFL</sequence>
<dbReference type="GO" id="GO:0051607">
    <property type="term" value="P:defense response to virus"/>
    <property type="evidence" value="ECO:0007669"/>
    <property type="project" value="UniProtKB-KW"/>
</dbReference>
<reference evidence="3 4" key="1">
    <citation type="submission" date="2016-05" db="EMBL/GenBank/DDBJ databases">
        <title>Diversity and Homogeneity among Thermoacidophilic Verrucomicrobia Methanotrophs Linked with Geographical Origin.</title>
        <authorList>
            <person name="Erikstad H.-A."/>
            <person name="Smestad N.B."/>
            <person name="Ceballos R.M."/>
            <person name="Birkeland N.-K."/>
        </authorList>
    </citation>
    <scope>NUCLEOTIDE SEQUENCE [LARGE SCALE GENOMIC DNA]</scope>
    <source>
        <strain evidence="3 4">Phi</strain>
    </source>
</reference>
<dbReference type="InterPro" id="IPR007522">
    <property type="entry name" value="CRISPR-assoc_prot_TM1795"/>
</dbReference>